<organism evidence="3">
    <name type="scientific">Spathaspora passalidarum (strain NRRL Y-27907 / 11-Y1)</name>
    <dbReference type="NCBI Taxonomy" id="619300"/>
    <lineage>
        <taxon>Eukaryota</taxon>
        <taxon>Fungi</taxon>
        <taxon>Dikarya</taxon>
        <taxon>Ascomycota</taxon>
        <taxon>Saccharomycotina</taxon>
        <taxon>Pichiomycetes</taxon>
        <taxon>Debaryomycetaceae</taxon>
        <taxon>Spathaspora</taxon>
    </lineage>
</organism>
<dbReference type="GeneID" id="18871474"/>
<proteinExistence type="predicted"/>
<dbReference type="EMBL" id="GL996502">
    <property type="protein sequence ID" value="EGW32090.1"/>
    <property type="molecule type" value="Genomic_DNA"/>
</dbReference>
<dbReference type="OMA" id="NIESHIH"/>
<name>G3APB3_SPAPN</name>
<dbReference type="InterPro" id="IPR007967">
    <property type="entry name" value="GSKIP_dom"/>
</dbReference>
<dbReference type="Proteomes" id="UP000000709">
    <property type="component" value="Unassembled WGS sequence"/>
</dbReference>
<keyword evidence="3" id="KW-1185">Reference proteome</keyword>
<evidence type="ECO:0000313" key="2">
    <source>
        <dbReference type="EMBL" id="EGW32090.1"/>
    </source>
</evidence>
<accession>G3APB3</accession>
<dbReference type="eggNOG" id="ENOG502T9YZ">
    <property type="taxonomic scope" value="Eukaryota"/>
</dbReference>
<dbReference type="AlphaFoldDB" id="G3APB3"/>
<gene>
    <name evidence="2" type="ORF">SPAPADRAFT_50684</name>
</gene>
<dbReference type="Gene3D" id="3.30.2280.10">
    <property type="entry name" value="Hypothetical protein (hspc210)"/>
    <property type="match status" value="1"/>
</dbReference>
<protein>
    <recommendedName>
        <fullName evidence="1">GSKIP domain-containing protein</fullName>
    </recommendedName>
</protein>
<dbReference type="InParanoid" id="G3APB3"/>
<dbReference type="OrthoDB" id="5804279at2759"/>
<evidence type="ECO:0000313" key="3">
    <source>
        <dbReference type="Proteomes" id="UP000000709"/>
    </source>
</evidence>
<dbReference type="SUPFAM" id="SSF103107">
    <property type="entry name" value="Hypothetical protein c14orf129, hspc210"/>
    <property type="match status" value="1"/>
</dbReference>
<evidence type="ECO:0000259" key="1">
    <source>
        <dbReference type="Pfam" id="PF05303"/>
    </source>
</evidence>
<dbReference type="RefSeq" id="XP_007375366.1">
    <property type="nucleotide sequence ID" value="XM_007375304.1"/>
</dbReference>
<dbReference type="Pfam" id="PF05303">
    <property type="entry name" value="GSKIP_dom"/>
    <property type="match status" value="1"/>
</dbReference>
<dbReference type="HOGENOM" id="CLU_155352_0_0_1"/>
<feature type="domain" description="GSKIP" evidence="1">
    <location>
        <begin position="77"/>
        <end position="110"/>
    </location>
</feature>
<sequence length="115" mass="13112">MDIDTQVYELTTIHKEYESFFPQCQLKLGNVSVAARSYSDNGELLPASKDNYIYIQTQEGIDLKVSVELRGWYQLGAPKKSYETFEGFMQAVSPSFQVKFGDELSNKLLQVLQQS</sequence>
<reference evidence="2 3" key="1">
    <citation type="journal article" date="2011" name="Proc. Natl. Acad. Sci. U.S.A.">
        <title>Comparative genomics of xylose-fermenting fungi for enhanced biofuel production.</title>
        <authorList>
            <person name="Wohlbach D.J."/>
            <person name="Kuo A."/>
            <person name="Sato T.K."/>
            <person name="Potts K.M."/>
            <person name="Salamov A.A."/>
            <person name="LaButti K.M."/>
            <person name="Sun H."/>
            <person name="Clum A."/>
            <person name="Pangilinan J.L."/>
            <person name="Lindquist E.A."/>
            <person name="Lucas S."/>
            <person name="Lapidus A."/>
            <person name="Jin M."/>
            <person name="Gunawan C."/>
            <person name="Balan V."/>
            <person name="Dale B.E."/>
            <person name="Jeffries T.W."/>
            <person name="Zinkel R."/>
            <person name="Barry K.W."/>
            <person name="Grigoriev I.V."/>
            <person name="Gasch A.P."/>
        </authorList>
    </citation>
    <scope>NUCLEOTIDE SEQUENCE [LARGE SCALE GENOMIC DNA]</scope>
    <source>
        <strain evidence="3">NRRL Y-27907 / 11-Y1</strain>
    </source>
</reference>
<dbReference type="STRING" id="619300.G3APB3"/>
<dbReference type="KEGG" id="spaa:SPAPADRAFT_50684"/>
<dbReference type="InterPro" id="IPR023231">
    <property type="entry name" value="GSKIP_dom_sf"/>
</dbReference>